<evidence type="ECO:0000313" key="1">
    <source>
        <dbReference type="EMBL" id="CAG7825454.1"/>
    </source>
</evidence>
<reference evidence="1" key="1">
    <citation type="submission" date="2021-06" db="EMBL/GenBank/DDBJ databases">
        <authorList>
            <person name="Hodson N. C."/>
            <person name="Mongue J. A."/>
            <person name="Jaron S. K."/>
        </authorList>
    </citation>
    <scope>NUCLEOTIDE SEQUENCE</scope>
</reference>
<gene>
    <name evidence="1" type="ORF">AFUS01_LOCUS35562</name>
</gene>
<organism evidence="1 2">
    <name type="scientific">Allacma fusca</name>
    <dbReference type="NCBI Taxonomy" id="39272"/>
    <lineage>
        <taxon>Eukaryota</taxon>
        <taxon>Metazoa</taxon>
        <taxon>Ecdysozoa</taxon>
        <taxon>Arthropoda</taxon>
        <taxon>Hexapoda</taxon>
        <taxon>Collembola</taxon>
        <taxon>Symphypleona</taxon>
        <taxon>Sminthuridae</taxon>
        <taxon>Allacma</taxon>
    </lineage>
</organism>
<comment type="caution">
    <text evidence="1">The sequence shown here is derived from an EMBL/GenBank/DDBJ whole genome shotgun (WGS) entry which is preliminary data.</text>
</comment>
<keyword evidence="2" id="KW-1185">Reference proteome</keyword>
<sequence>MCTICVRFEGKFRHKHGDIIANPIMHHAFITRSFETNISSKNAAAFFFATSLQRDANKEYVRAGNMLSLPRPPKVPPVAITEFIQNTHSTAVISASLACLFDAYVRESKLNLEVQLNEFEAHVIGCCEHKGPHGVSAAKFIRKLRTNMILIRRSAGLKMREEEIWFDMKCRRQPVFETFLEARISEKCQEADVIMKASKLMLFDFYNARVTW</sequence>
<protein>
    <submittedName>
        <fullName evidence="1">Uncharacterized protein</fullName>
    </submittedName>
</protein>
<dbReference type="AlphaFoldDB" id="A0A8J2LLN0"/>
<dbReference type="OrthoDB" id="7695773at2759"/>
<proteinExistence type="predicted"/>
<name>A0A8J2LLN0_9HEXA</name>
<accession>A0A8J2LLN0</accession>
<dbReference type="Proteomes" id="UP000708208">
    <property type="component" value="Unassembled WGS sequence"/>
</dbReference>
<dbReference type="EMBL" id="CAJVCH010536330">
    <property type="protein sequence ID" value="CAG7825454.1"/>
    <property type="molecule type" value="Genomic_DNA"/>
</dbReference>
<evidence type="ECO:0000313" key="2">
    <source>
        <dbReference type="Proteomes" id="UP000708208"/>
    </source>
</evidence>
<feature type="non-terminal residue" evidence="1">
    <location>
        <position position="1"/>
    </location>
</feature>